<feature type="domain" description="TNase-like" evidence="2">
    <location>
        <begin position="127"/>
        <end position="204"/>
    </location>
</feature>
<gene>
    <name evidence="3" type="ORF">H9L15_07765</name>
</gene>
<evidence type="ECO:0000259" key="2">
    <source>
        <dbReference type="Pfam" id="PF00565"/>
    </source>
</evidence>
<evidence type="ECO:0000313" key="4">
    <source>
        <dbReference type="Proteomes" id="UP000516134"/>
    </source>
</evidence>
<dbReference type="SUPFAM" id="SSF50199">
    <property type="entry name" value="Staphylococcal nuclease"/>
    <property type="match status" value="1"/>
</dbReference>
<organism evidence="3 4">
    <name type="scientific">Sphingomonas daechungensis</name>
    <dbReference type="NCBI Taxonomy" id="1176646"/>
    <lineage>
        <taxon>Bacteria</taxon>
        <taxon>Pseudomonadati</taxon>
        <taxon>Pseudomonadota</taxon>
        <taxon>Alphaproteobacteria</taxon>
        <taxon>Sphingomonadales</taxon>
        <taxon>Sphingomonadaceae</taxon>
        <taxon>Sphingomonas</taxon>
    </lineage>
</organism>
<evidence type="ECO:0000256" key="1">
    <source>
        <dbReference type="SAM" id="Phobius"/>
    </source>
</evidence>
<dbReference type="RefSeq" id="WP_187713701.1">
    <property type="nucleotide sequence ID" value="NZ_BAABJC010000001.1"/>
</dbReference>
<keyword evidence="1" id="KW-1133">Transmembrane helix</keyword>
<dbReference type="Pfam" id="PF00565">
    <property type="entry name" value="SNase"/>
    <property type="match status" value="1"/>
</dbReference>
<sequence>MARRRDNLVPDEPQDSRRWTRFADYWPNADDHIREAAATAPGKLAAYGSRPRHDAPRPKRRGFLIPILAVLVAIGISLWASGWLQGGIGRPSEASSRSRGLVFGSCGEGGVTNCVVSGDTFYLGGKTVRIAGIEAPQVYGATCPKEAELGRASARRLQALLNSGEIEMTKVAPDLDRYGLLLRTVSINGREVGREMVEAGFARNIGDMTRSWC</sequence>
<protein>
    <submittedName>
        <fullName evidence="3">Thermonuclease family protein</fullName>
    </submittedName>
</protein>
<evidence type="ECO:0000313" key="3">
    <source>
        <dbReference type="EMBL" id="QNP42268.1"/>
    </source>
</evidence>
<proteinExistence type="predicted"/>
<name>A0ABX6SZ82_9SPHN</name>
<accession>A0ABX6SZ82</accession>
<dbReference type="EMBL" id="CP060780">
    <property type="protein sequence ID" value="QNP42268.1"/>
    <property type="molecule type" value="Genomic_DNA"/>
</dbReference>
<keyword evidence="4" id="KW-1185">Reference proteome</keyword>
<feature type="transmembrane region" description="Helical" evidence="1">
    <location>
        <begin position="62"/>
        <end position="84"/>
    </location>
</feature>
<keyword evidence="1" id="KW-0472">Membrane</keyword>
<dbReference type="InterPro" id="IPR016071">
    <property type="entry name" value="Staphylococal_nuclease_OB-fold"/>
</dbReference>
<keyword evidence="1" id="KW-0812">Transmembrane</keyword>
<dbReference type="InterPro" id="IPR035437">
    <property type="entry name" value="SNase_OB-fold_sf"/>
</dbReference>
<dbReference type="Proteomes" id="UP000516134">
    <property type="component" value="Chromosome"/>
</dbReference>
<dbReference type="Gene3D" id="2.40.50.90">
    <property type="match status" value="1"/>
</dbReference>
<reference evidence="3 4" key="1">
    <citation type="submission" date="2020-08" db="EMBL/GenBank/DDBJ databases">
        <title>Genome sequence of Sphingomonas daechungensis KACC 18115T.</title>
        <authorList>
            <person name="Hyun D.-W."/>
            <person name="Bae J.-W."/>
        </authorList>
    </citation>
    <scope>NUCLEOTIDE SEQUENCE [LARGE SCALE GENOMIC DNA]</scope>
    <source>
        <strain evidence="3 4">KACC 18115</strain>
    </source>
</reference>